<keyword evidence="5 11" id="KW-0808">Transferase</keyword>
<keyword evidence="8 11" id="KW-0067">ATP-binding</keyword>
<evidence type="ECO:0000313" key="13">
    <source>
        <dbReference type="Proteomes" id="UP001310386"/>
    </source>
</evidence>
<dbReference type="InterPro" id="IPR027417">
    <property type="entry name" value="P-loop_NTPase"/>
</dbReference>
<keyword evidence="9 11" id="KW-0057">Aromatic amino acid biosynthesis</keyword>
<dbReference type="PANTHER" id="PTHR21087:SF16">
    <property type="entry name" value="SHIKIMATE KINASE 1, CHLOROPLASTIC"/>
    <property type="match status" value="1"/>
</dbReference>
<dbReference type="RefSeq" id="WP_371755070.1">
    <property type="nucleotide sequence ID" value="NZ_JAYJLD010000025.1"/>
</dbReference>
<dbReference type="PROSITE" id="PS01128">
    <property type="entry name" value="SHIKIMATE_KINASE"/>
    <property type="match status" value="1"/>
</dbReference>
<evidence type="ECO:0000256" key="11">
    <source>
        <dbReference type="HAMAP-Rule" id="MF_00109"/>
    </source>
</evidence>
<evidence type="ECO:0000256" key="4">
    <source>
        <dbReference type="ARBA" id="ARBA00022605"/>
    </source>
</evidence>
<keyword evidence="4 11" id="KW-0028">Amino-acid biosynthesis</keyword>
<keyword evidence="11" id="KW-0963">Cytoplasm</keyword>
<evidence type="ECO:0000256" key="5">
    <source>
        <dbReference type="ARBA" id="ARBA00022679"/>
    </source>
</evidence>
<dbReference type="InterPro" id="IPR031322">
    <property type="entry name" value="Shikimate/glucono_kinase"/>
</dbReference>
<comment type="caution">
    <text evidence="11">Lacks conserved residue(s) required for the propagation of feature annotation.</text>
</comment>
<dbReference type="Pfam" id="PF01202">
    <property type="entry name" value="SKI"/>
    <property type="match status" value="1"/>
</dbReference>
<evidence type="ECO:0000256" key="3">
    <source>
        <dbReference type="ARBA" id="ARBA00012154"/>
    </source>
</evidence>
<protein>
    <recommendedName>
        <fullName evidence="3 11">Shikimate kinase</fullName>
        <shortName evidence="11">SK</shortName>
        <ecNumber evidence="3 11">2.7.1.71</ecNumber>
    </recommendedName>
</protein>
<evidence type="ECO:0000256" key="6">
    <source>
        <dbReference type="ARBA" id="ARBA00022741"/>
    </source>
</evidence>
<keyword evidence="11" id="KW-0479">Metal-binding</keyword>
<feature type="binding site" evidence="11">
    <location>
        <position position="81"/>
    </location>
    <ligand>
        <name>substrate</name>
    </ligand>
</feature>
<dbReference type="GO" id="GO:0004765">
    <property type="term" value="F:shikimate kinase activity"/>
    <property type="evidence" value="ECO:0007669"/>
    <property type="project" value="UniProtKB-EC"/>
</dbReference>
<dbReference type="PANTHER" id="PTHR21087">
    <property type="entry name" value="SHIKIMATE KINASE"/>
    <property type="match status" value="1"/>
</dbReference>
<dbReference type="EC" id="2.7.1.71" evidence="3 11"/>
<comment type="similarity">
    <text evidence="2 11">Belongs to the shikimate kinase family.</text>
</comment>
<dbReference type="Gene3D" id="3.40.50.300">
    <property type="entry name" value="P-loop containing nucleotide triphosphate hydrolases"/>
    <property type="match status" value="1"/>
</dbReference>
<comment type="subunit">
    <text evidence="11">Monomer.</text>
</comment>
<sequence length="170" mass="19521">MKRQNIVLIGFMGTGKTTVGKLLSKQMDWSFVDTDQLVEQREGKTIPELFATRGEAYFRNVESEVIHECLQKSHQIVATGGGSVLNKTNRERMQENGFVVALTAEADTIIRRVKHDRNRPLLHGNVEDSVRKILVERKEAYHFADLTVDTTYSNFEETLQTILEAWKRRV</sequence>
<feature type="binding site" evidence="11">
    <location>
        <position position="119"/>
    </location>
    <ligand>
        <name>ATP</name>
        <dbReference type="ChEBI" id="CHEBI:30616"/>
    </ligand>
</feature>
<feature type="binding site" evidence="11">
    <location>
        <position position="35"/>
    </location>
    <ligand>
        <name>substrate</name>
    </ligand>
</feature>
<name>A0ABU5ZMP1_9BACL</name>
<comment type="subcellular location">
    <subcellularLocation>
        <location evidence="11">Cytoplasm</location>
    </subcellularLocation>
</comment>
<dbReference type="Proteomes" id="UP001310386">
    <property type="component" value="Unassembled WGS sequence"/>
</dbReference>
<comment type="function">
    <text evidence="11">Catalyzes the specific phosphorylation of the 3-hydroxyl group of shikimic acid using ATP as a cosubstrate.</text>
</comment>
<comment type="caution">
    <text evidence="12">The sequence shown here is derived from an EMBL/GenBank/DDBJ whole genome shotgun (WGS) entry which is preliminary data.</text>
</comment>
<evidence type="ECO:0000256" key="7">
    <source>
        <dbReference type="ARBA" id="ARBA00022777"/>
    </source>
</evidence>
<dbReference type="HAMAP" id="MF_00109">
    <property type="entry name" value="Shikimate_kinase"/>
    <property type="match status" value="1"/>
</dbReference>
<keyword evidence="7 11" id="KW-0418">Kinase</keyword>
<dbReference type="PRINTS" id="PR01100">
    <property type="entry name" value="SHIKIMTKNASE"/>
</dbReference>
<keyword evidence="13" id="KW-1185">Reference proteome</keyword>
<feature type="binding site" evidence="11">
    <location>
        <position position="137"/>
    </location>
    <ligand>
        <name>substrate</name>
    </ligand>
</feature>
<dbReference type="EMBL" id="JAYJLD010000025">
    <property type="protein sequence ID" value="MEB3102946.1"/>
    <property type="molecule type" value="Genomic_DNA"/>
</dbReference>
<dbReference type="SUPFAM" id="SSF52540">
    <property type="entry name" value="P-loop containing nucleoside triphosphate hydrolases"/>
    <property type="match status" value="1"/>
</dbReference>
<evidence type="ECO:0000256" key="9">
    <source>
        <dbReference type="ARBA" id="ARBA00023141"/>
    </source>
</evidence>
<evidence type="ECO:0000256" key="1">
    <source>
        <dbReference type="ARBA" id="ARBA00004842"/>
    </source>
</evidence>
<comment type="catalytic activity">
    <reaction evidence="10 11">
        <text>shikimate + ATP = 3-phosphoshikimate + ADP + H(+)</text>
        <dbReference type="Rhea" id="RHEA:13121"/>
        <dbReference type="ChEBI" id="CHEBI:15378"/>
        <dbReference type="ChEBI" id="CHEBI:30616"/>
        <dbReference type="ChEBI" id="CHEBI:36208"/>
        <dbReference type="ChEBI" id="CHEBI:145989"/>
        <dbReference type="ChEBI" id="CHEBI:456216"/>
        <dbReference type="EC" id="2.7.1.71"/>
    </reaction>
</comment>
<gene>
    <name evidence="11" type="primary">aroK</name>
    <name evidence="12" type="ORF">VF724_14915</name>
</gene>
<proteinExistence type="inferred from homology"/>
<keyword evidence="6 11" id="KW-0547">Nucleotide-binding</keyword>
<dbReference type="InterPro" id="IPR000623">
    <property type="entry name" value="Shikimate_kinase/TSH1"/>
</dbReference>
<evidence type="ECO:0000256" key="10">
    <source>
        <dbReference type="ARBA" id="ARBA00048567"/>
    </source>
</evidence>
<comment type="cofactor">
    <cofactor evidence="11">
        <name>Mg(2+)</name>
        <dbReference type="ChEBI" id="CHEBI:18420"/>
    </cofactor>
    <text evidence="11">Binds 1 Mg(2+) ion per subunit.</text>
</comment>
<accession>A0ABU5ZMP1</accession>
<reference evidence="12" key="1">
    <citation type="submission" date="2023-12" db="EMBL/GenBank/DDBJ databases">
        <title>Fervidustalea candida gen. nov., sp. nov., a novel member of the family Paenibacillaceae isolated from a geothermal area.</title>
        <authorList>
            <person name="Li W.-J."/>
            <person name="Jiao J.-Y."/>
            <person name="Chen Y."/>
        </authorList>
    </citation>
    <scope>NUCLEOTIDE SEQUENCE</scope>
    <source>
        <strain evidence="12">SYSU GA230002</strain>
    </source>
</reference>
<organism evidence="12 13">
    <name type="scientific">Ferviditalea candida</name>
    <dbReference type="NCBI Taxonomy" id="3108399"/>
    <lineage>
        <taxon>Bacteria</taxon>
        <taxon>Bacillati</taxon>
        <taxon>Bacillota</taxon>
        <taxon>Bacilli</taxon>
        <taxon>Bacillales</taxon>
        <taxon>Paenibacillaceae</taxon>
        <taxon>Ferviditalea</taxon>
    </lineage>
</organism>
<evidence type="ECO:0000313" key="12">
    <source>
        <dbReference type="EMBL" id="MEB3102946.1"/>
    </source>
</evidence>
<evidence type="ECO:0000256" key="8">
    <source>
        <dbReference type="ARBA" id="ARBA00022840"/>
    </source>
</evidence>
<feature type="binding site" evidence="11">
    <location>
        <begin position="13"/>
        <end position="18"/>
    </location>
    <ligand>
        <name>ATP</name>
        <dbReference type="ChEBI" id="CHEBI:30616"/>
    </ligand>
</feature>
<comment type="pathway">
    <text evidence="1 11">Metabolic intermediate biosynthesis; chorismate biosynthesis; chorismate from D-erythrose 4-phosphate and phosphoenolpyruvate: step 5/7.</text>
</comment>
<feature type="binding site" evidence="11">
    <location>
        <position position="17"/>
    </location>
    <ligand>
        <name>Mg(2+)</name>
        <dbReference type="ChEBI" id="CHEBI:18420"/>
    </ligand>
</feature>
<feature type="binding site" evidence="11">
    <location>
        <position position="59"/>
    </location>
    <ligand>
        <name>substrate</name>
    </ligand>
</feature>
<dbReference type="InterPro" id="IPR023000">
    <property type="entry name" value="Shikimate_kinase_CS"/>
</dbReference>
<keyword evidence="11" id="KW-0460">Magnesium</keyword>
<dbReference type="CDD" id="cd00464">
    <property type="entry name" value="SK"/>
    <property type="match status" value="1"/>
</dbReference>
<evidence type="ECO:0000256" key="2">
    <source>
        <dbReference type="ARBA" id="ARBA00006997"/>
    </source>
</evidence>